<feature type="transmembrane region" description="Helical" evidence="1">
    <location>
        <begin position="60"/>
        <end position="78"/>
    </location>
</feature>
<name>A0ABY3FIK1_9GAMM</name>
<accession>A0ABY3FIK1</accession>
<gene>
    <name evidence="2" type="ORF">FQP85_03225</name>
</gene>
<protein>
    <submittedName>
        <fullName evidence="2">Uncharacterized protein</fullName>
    </submittedName>
</protein>
<keyword evidence="1" id="KW-1133">Transmembrane helix</keyword>
<dbReference type="PROSITE" id="PS51257">
    <property type="entry name" value="PROKAR_LIPOPROTEIN"/>
    <property type="match status" value="1"/>
</dbReference>
<keyword evidence="1" id="KW-0812">Transmembrane</keyword>
<evidence type="ECO:0000256" key="1">
    <source>
        <dbReference type="SAM" id="Phobius"/>
    </source>
</evidence>
<evidence type="ECO:0000313" key="3">
    <source>
        <dbReference type="Proteomes" id="UP000317938"/>
    </source>
</evidence>
<organism evidence="2 3">
    <name type="scientific">Pseudoalteromonas neustonica</name>
    <dbReference type="NCBI Taxonomy" id="1840331"/>
    <lineage>
        <taxon>Bacteria</taxon>
        <taxon>Pseudomonadati</taxon>
        <taxon>Pseudomonadota</taxon>
        <taxon>Gammaproteobacteria</taxon>
        <taxon>Alteromonadales</taxon>
        <taxon>Pseudoalteromonadaceae</taxon>
        <taxon>Pseudoalteromonas</taxon>
    </lineage>
</organism>
<keyword evidence="1" id="KW-0472">Membrane</keyword>
<dbReference type="RefSeq" id="WP_145234053.1">
    <property type="nucleotide sequence ID" value="NZ_VNFF01000002.1"/>
</dbReference>
<dbReference type="Proteomes" id="UP000317938">
    <property type="component" value="Unassembled WGS sequence"/>
</dbReference>
<keyword evidence="3" id="KW-1185">Reference proteome</keyword>
<feature type="transmembrane region" description="Helical" evidence="1">
    <location>
        <begin position="221"/>
        <end position="246"/>
    </location>
</feature>
<dbReference type="EMBL" id="VNFF01000002">
    <property type="protein sequence ID" value="TVU86102.1"/>
    <property type="molecule type" value="Genomic_DNA"/>
</dbReference>
<reference evidence="2 3" key="1">
    <citation type="submission" date="2019-07" db="EMBL/GenBank/DDBJ databases">
        <title>Diversity of Bacteria from Kongsfjorden, Arctic.</title>
        <authorList>
            <person name="Yu Y."/>
        </authorList>
    </citation>
    <scope>NUCLEOTIDE SEQUENCE [LARGE SCALE GENOMIC DNA]</scope>
    <source>
        <strain evidence="2 3">SM1927</strain>
    </source>
</reference>
<proteinExistence type="predicted"/>
<feature type="transmembrane region" description="Helical" evidence="1">
    <location>
        <begin position="21"/>
        <end position="40"/>
    </location>
</feature>
<evidence type="ECO:0000313" key="2">
    <source>
        <dbReference type="EMBL" id="TVU86102.1"/>
    </source>
</evidence>
<sequence length="295" mass="34953">MSKNLKETATNILKQSNRNPAIYSIFIAIFGCGFFVYEFFNSFSFNLNTPIENWVATASYFNNVFSPILLFVSILLLYRTWKDSKEALEIQKLELVETRIVLKEQSDTQSFSVLKEAFFQVIDRIDNLYKKECILKHDEEKWSLVIEGQWNFKSENLNKNESKMSFETFLQSYFVEMQLELDEQSLSYKNLIFESSFDYIEKVKTVALLSRNMEGNQYKPILEIIVFHRLTIFAWLFFVEISYHLFKFTQDKEKEAAELVFAEIAGLTCRQLKELYWINSLSDEVLLELKERKLL</sequence>
<comment type="caution">
    <text evidence="2">The sequence shown here is derived from an EMBL/GenBank/DDBJ whole genome shotgun (WGS) entry which is preliminary data.</text>
</comment>